<accession>A0A0F9KFJ7</accession>
<reference evidence="1" key="1">
    <citation type="journal article" date="2015" name="Nature">
        <title>Complex archaea that bridge the gap between prokaryotes and eukaryotes.</title>
        <authorList>
            <person name="Spang A."/>
            <person name="Saw J.H."/>
            <person name="Jorgensen S.L."/>
            <person name="Zaremba-Niedzwiedzka K."/>
            <person name="Martijn J."/>
            <person name="Lind A.E."/>
            <person name="van Eijk R."/>
            <person name="Schleper C."/>
            <person name="Guy L."/>
            <person name="Ettema T.J."/>
        </authorList>
    </citation>
    <scope>NUCLEOTIDE SEQUENCE</scope>
</reference>
<gene>
    <name evidence="1" type="ORF">LCGC14_1337090</name>
</gene>
<organism evidence="1">
    <name type="scientific">marine sediment metagenome</name>
    <dbReference type="NCBI Taxonomy" id="412755"/>
    <lineage>
        <taxon>unclassified sequences</taxon>
        <taxon>metagenomes</taxon>
        <taxon>ecological metagenomes</taxon>
    </lineage>
</organism>
<comment type="caution">
    <text evidence="1">The sequence shown here is derived from an EMBL/GenBank/DDBJ whole genome shotgun (WGS) entry which is preliminary data.</text>
</comment>
<evidence type="ECO:0000313" key="1">
    <source>
        <dbReference type="EMBL" id="KKM80718.1"/>
    </source>
</evidence>
<proteinExistence type="predicted"/>
<sequence length="104" mass="11910">MPTATLQKKKQLSGPTKKYFYANCKKYRGRLPNGRVGLNQKENKCCIELLKRGISHKVIAKNLKLTVCQVQYRASLVGMSVMDYRRGKSPESIVILKRFSVVYN</sequence>
<name>A0A0F9KFJ7_9ZZZZ</name>
<protein>
    <submittedName>
        <fullName evidence="1">Uncharacterized protein</fullName>
    </submittedName>
</protein>
<dbReference type="AlphaFoldDB" id="A0A0F9KFJ7"/>
<dbReference type="EMBL" id="LAZR01008138">
    <property type="protein sequence ID" value="KKM80718.1"/>
    <property type="molecule type" value="Genomic_DNA"/>
</dbReference>